<dbReference type="AlphaFoldDB" id="A0A0E0R8B0"/>
<dbReference type="EnsemblPlants" id="ORUFI11G14070.1">
    <property type="protein sequence ID" value="ORUFI11G14070.1"/>
    <property type="gene ID" value="ORUFI11G14070"/>
</dbReference>
<accession>A0A0E0R8B0</accession>
<name>A0A0E0R8B0_ORYRU</name>
<dbReference type="Proteomes" id="UP000008022">
    <property type="component" value="Unassembled WGS sequence"/>
</dbReference>
<reference evidence="1" key="2">
    <citation type="submission" date="2015-06" db="UniProtKB">
        <authorList>
            <consortium name="EnsemblPlants"/>
        </authorList>
    </citation>
    <scope>IDENTIFICATION</scope>
</reference>
<evidence type="ECO:0000313" key="1">
    <source>
        <dbReference type="EnsemblPlants" id="ORUFI11G14070.1"/>
    </source>
</evidence>
<dbReference type="HOGENOM" id="CLU_2214266_0_0_1"/>
<dbReference type="OMA" id="SINDQLW"/>
<organism evidence="1 2">
    <name type="scientific">Oryza rufipogon</name>
    <name type="common">Brownbeard rice</name>
    <name type="synonym">Asian wild rice</name>
    <dbReference type="NCBI Taxonomy" id="4529"/>
    <lineage>
        <taxon>Eukaryota</taxon>
        <taxon>Viridiplantae</taxon>
        <taxon>Streptophyta</taxon>
        <taxon>Embryophyta</taxon>
        <taxon>Tracheophyta</taxon>
        <taxon>Spermatophyta</taxon>
        <taxon>Magnoliopsida</taxon>
        <taxon>Liliopsida</taxon>
        <taxon>Poales</taxon>
        <taxon>Poaceae</taxon>
        <taxon>BOP clade</taxon>
        <taxon>Oryzoideae</taxon>
        <taxon>Oryzeae</taxon>
        <taxon>Oryzinae</taxon>
        <taxon>Oryza</taxon>
    </lineage>
</organism>
<evidence type="ECO:0000313" key="2">
    <source>
        <dbReference type="Proteomes" id="UP000008022"/>
    </source>
</evidence>
<protein>
    <submittedName>
        <fullName evidence="1">Uncharacterized protein</fullName>
    </submittedName>
</protein>
<sequence>MYFRLVVIGTFAETVNPGPVSGLPRIREEFPSRSRDFWGTTNISRLQGAQHPRARSINDQLWTLMIALGFNAVREGVKRDQVRRIDVGPGYQCSSSIATADFEIEDF</sequence>
<dbReference type="Gramene" id="ORUFI11G14070.1">
    <property type="protein sequence ID" value="ORUFI11G14070.1"/>
    <property type="gene ID" value="ORUFI11G14070"/>
</dbReference>
<reference evidence="2" key="1">
    <citation type="submission" date="2013-06" db="EMBL/GenBank/DDBJ databases">
        <authorList>
            <person name="Zhao Q."/>
        </authorList>
    </citation>
    <scope>NUCLEOTIDE SEQUENCE</scope>
    <source>
        <strain evidence="2">cv. W1943</strain>
    </source>
</reference>
<proteinExistence type="predicted"/>
<keyword evidence="2" id="KW-1185">Reference proteome</keyword>